<feature type="compositionally biased region" description="Polar residues" evidence="1">
    <location>
        <begin position="298"/>
        <end position="316"/>
    </location>
</feature>
<evidence type="ECO:0000313" key="4">
    <source>
        <dbReference type="Proteomes" id="UP000054217"/>
    </source>
</evidence>
<name>A0A0C3J6S3_PISTI</name>
<dbReference type="STRING" id="870435.A0A0C3J6S3"/>
<accession>A0A0C3J6S3</accession>
<evidence type="ECO:0000259" key="2">
    <source>
        <dbReference type="Pfam" id="PF06985"/>
    </source>
</evidence>
<feature type="region of interest" description="Disordered" evidence="1">
    <location>
        <begin position="289"/>
        <end position="338"/>
    </location>
</feature>
<organism evidence="3 4">
    <name type="scientific">Pisolithus tinctorius Marx 270</name>
    <dbReference type="NCBI Taxonomy" id="870435"/>
    <lineage>
        <taxon>Eukaryota</taxon>
        <taxon>Fungi</taxon>
        <taxon>Dikarya</taxon>
        <taxon>Basidiomycota</taxon>
        <taxon>Agaricomycotina</taxon>
        <taxon>Agaricomycetes</taxon>
        <taxon>Agaricomycetidae</taxon>
        <taxon>Boletales</taxon>
        <taxon>Sclerodermatineae</taxon>
        <taxon>Pisolithaceae</taxon>
        <taxon>Pisolithus</taxon>
    </lineage>
</organism>
<sequence length="338" mass="38601">MYLKETQGMVPPYIVVSQVWGEIMEKMVLPGIYWGIPISDKKKWECVLDYCRRTKTKWLWMDIICINQAWDNHVETEKALEIPKMSQYYQEASACLVIPENYEKFHTAYACIMDILSRIADTGASVQDNARSIWDNIAMLEAVVNDGWFSRVWTYQELLLPKKHVLLDGQELCIDKLGRILGWYYKILRNQWLKKPEGGKDYSFVYPENELVFERVGAAADWEAQSISWDAKRTLQRDGHLKLLTTINITSWKNCKFPVDRMLGIYGLLKDEDRVSTLNKLDTAADGKPAAAGESALDTVTSASGIPQTSNSTSGVDQKPSGHLEASNQDAQLEKMWE</sequence>
<evidence type="ECO:0000256" key="1">
    <source>
        <dbReference type="SAM" id="MobiDB-lite"/>
    </source>
</evidence>
<dbReference type="Proteomes" id="UP000054217">
    <property type="component" value="Unassembled WGS sequence"/>
</dbReference>
<keyword evidence="4" id="KW-1185">Reference proteome</keyword>
<dbReference type="PANTHER" id="PTHR24148">
    <property type="entry name" value="ANKYRIN REPEAT DOMAIN-CONTAINING PROTEIN 39 HOMOLOG-RELATED"/>
    <property type="match status" value="1"/>
</dbReference>
<evidence type="ECO:0000313" key="3">
    <source>
        <dbReference type="EMBL" id="KIO04738.1"/>
    </source>
</evidence>
<reference evidence="3 4" key="1">
    <citation type="submission" date="2014-04" db="EMBL/GenBank/DDBJ databases">
        <authorList>
            <consortium name="DOE Joint Genome Institute"/>
            <person name="Kuo A."/>
            <person name="Kohler A."/>
            <person name="Costa M.D."/>
            <person name="Nagy L.G."/>
            <person name="Floudas D."/>
            <person name="Copeland A."/>
            <person name="Barry K.W."/>
            <person name="Cichocki N."/>
            <person name="Veneault-Fourrey C."/>
            <person name="LaButti K."/>
            <person name="Lindquist E.A."/>
            <person name="Lipzen A."/>
            <person name="Lundell T."/>
            <person name="Morin E."/>
            <person name="Murat C."/>
            <person name="Sun H."/>
            <person name="Tunlid A."/>
            <person name="Henrissat B."/>
            <person name="Grigoriev I.V."/>
            <person name="Hibbett D.S."/>
            <person name="Martin F."/>
            <person name="Nordberg H.P."/>
            <person name="Cantor M.N."/>
            <person name="Hua S.X."/>
        </authorList>
    </citation>
    <scope>NUCLEOTIDE SEQUENCE [LARGE SCALE GENOMIC DNA]</scope>
    <source>
        <strain evidence="3 4">Marx 270</strain>
    </source>
</reference>
<protein>
    <recommendedName>
        <fullName evidence="2">Heterokaryon incompatibility domain-containing protein</fullName>
    </recommendedName>
</protein>
<dbReference type="InterPro" id="IPR010730">
    <property type="entry name" value="HET"/>
</dbReference>
<reference evidence="4" key="2">
    <citation type="submission" date="2015-01" db="EMBL/GenBank/DDBJ databases">
        <title>Evolutionary Origins and Diversification of the Mycorrhizal Mutualists.</title>
        <authorList>
            <consortium name="DOE Joint Genome Institute"/>
            <consortium name="Mycorrhizal Genomics Consortium"/>
            <person name="Kohler A."/>
            <person name="Kuo A."/>
            <person name="Nagy L.G."/>
            <person name="Floudas D."/>
            <person name="Copeland A."/>
            <person name="Barry K.W."/>
            <person name="Cichocki N."/>
            <person name="Veneault-Fourrey C."/>
            <person name="LaButti K."/>
            <person name="Lindquist E.A."/>
            <person name="Lipzen A."/>
            <person name="Lundell T."/>
            <person name="Morin E."/>
            <person name="Murat C."/>
            <person name="Riley R."/>
            <person name="Ohm R."/>
            <person name="Sun H."/>
            <person name="Tunlid A."/>
            <person name="Henrissat B."/>
            <person name="Grigoriev I.V."/>
            <person name="Hibbett D.S."/>
            <person name="Martin F."/>
        </authorList>
    </citation>
    <scope>NUCLEOTIDE SEQUENCE [LARGE SCALE GENOMIC DNA]</scope>
    <source>
        <strain evidence="4">Marx 270</strain>
    </source>
</reference>
<dbReference type="InParanoid" id="A0A0C3J6S3"/>
<dbReference type="InterPro" id="IPR052895">
    <property type="entry name" value="HetReg/Transcr_Mod"/>
</dbReference>
<dbReference type="HOGENOM" id="CLU_821638_0_0_1"/>
<proteinExistence type="predicted"/>
<dbReference type="PANTHER" id="PTHR24148:SF64">
    <property type="entry name" value="HETEROKARYON INCOMPATIBILITY DOMAIN-CONTAINING PROTEIN"/>
    <property type="match status" value="1"/>
</dbReference>
<dbReference type="OrthoDB" id="2157530at2759"/>
<dbReference type="Pfam" id="PF06985">
    <property type="entry name" value="HET"/>
    <property type="match status" value="1"/>
</dbReference>
<dbReference type="AlphaFoldDB" id="A0A0C3J6S3"/>
<dbReference type="EMBL" id="KN831969">
    <property type="protein sequence ID" value="KIO04738.1"/>
    <property type="molecule type" value="Genomic_DNA"/>
</dbReference>
<gene>
    <name evidence="3" type="ORF">M404DRAFT_25850</name>
</gene>
<feature type="domain" description="Heterokaryon incompatibility" evidence="2">
    <location>
        <begin position="13"/>
        <end position="157"/>
    </location>
</feature>